<keyword evidence="2 3" id="KW-0040">ANK repeat</keyword>
<evidence type="ECO:0000313" key="6">
    <source>
        <dbReference type="Proteomes" id="UP000481252"/>
    </source>
</evidence>
<dbReference type="SMART" id="SM00248">
    <property type="entry name" value="ANK"/>
    <property type="match status" value="6"/>
</dbReference>
<dbReference type="EMBL" id="JAAKZG010000001">
    <property type="protein sequence ID" value="NGN39841.1"/>
    <property type="molecule type" value="Genomic_DNA"/>
</dbReference>
<reference evidence="5 6" key="1">
    <citation type="submission" date="2020-02" db="EMBL/GenBank/DDBJ databases">
        <title>Genome sequence of the type strain CGMCC 1.15528 of Mesorhizobium zhangyense.</title>
        <authorList>
            <person name="Gao J."/>
            <person name="Sun J."/>
        </authorList>
    </citation>
    <scope>NUCLEOTIDE SEQUENCE [LARGE SCALE GENOMIC DNA]</scope>
    <source>
        <strain evidence="5 6">CGMCC 1.15528</strain>
    </source>
</reference>
<dbReference type="PANTHER" id="PTHR24173:SF74">
    <property type="entry name" value="ANKYRIN REPEAT DOMAIN-CONTAINING PROTEIN 16"/>
    <property type="match status" value="1"/>
</dbReference>
<evidence type="ECO:0000256" key="1">
    <source>
        <dbReference type="ARBA" id="ARBA00022737"/>
    </source>
</evidence>
<keyword evidence="4" id="KW-0812">Transmembrane</keyword>
<dbReference type="Pfam" id="PF12796">
    <property type="entry name" value="Ank_2"/>
    <property type="match status" value="2"/>
</dbReference>
<sequence length="338" mass="36380">MTTRSIVAGMATVFVALMISASVLIAGERNDMLLEAAAAGNTDEVRTLLAQDVKVDVRDRAARTPLLLATRANHVEVAKALIEAGADVNAKDVIKDTPFLYAGAEGRNEILKAILASGKANLKDTNRYGGVALIPASHHGYPDTVRILLETDIDIDHVNNLGWTALLEAVILGDGGEIYEEIVELLVFAGAKNISDRDGKTPLDHARERGFSEMAVKIATGVATRGGAELATKEELQRIEQVLAATAAKDWTTFKSLSDEPFSNEESMLGQFGLLKGLSDFDLGDWQRSLHVSVHNDGSRSLEVRLPPKEGGTSPAVLYLHGQGTVLNVRTFFPGNQW</sequence>
<gene>
    <name evidence="5" type="ORF">G6N74_02070</name>
</gene>
<evidence type="ECO:0000256" key="2">
    <source>
        <dbReference type="ARBA" id="ARBA00023043"/>
    </source>
</evidence>
<dbReference type="Gene3D" id="1.25.40.20">
    <property type="entry name" value="Ankyrin repeat-containing domain"/>
    <property type="match status" value="1"/>
</dbReference>
<dbReference type="InterPro" id="IPR002110">
    <property type="entry name" value="Ankyrin_rpt"/>
</dbReference>
<accession>A0A7C9R4D4</accession>
<feature type="repeat" description="ANK" evidence="3">
    <location>
        <begin position="61"/>
        <end position="93"/>
    </location>
</feature>
<comment type="caution">
    <text evidence="5">The sequence shown here is derived from an EMBL/GenBank/DDBJ whole genome shotgun (WGS) entry which is preliminary data.</text>
</comment>
<keyword evidence="1" id="KW-0677">Repeat</keyword>
<dbReference type="PANTHER" id="PTHR24173">
    <property type="entry name" value="ANKYRIN REPEAT CONTAINING"/>
    <property type="match status" value="1"/>
</dbReference>
<keyword evidence="6" id="KW-1185">Reference proteome</keyword>
<keyword evidence="4" id="KW-1133">Transmembrane helix</keyword>
<dbReference type="PROSITE" id="PS50088">
    <property type="entry name" value="ANK_REPEAT"/>
    <property type="match status" value="1"/>
</dbReference>
<dbReference type="Proteomes" id="UP000481252">
    <property type="component" value="Unassembled WGS sequence"/>
</dbReference>
<organism evidence="5 6">
    <name type="scientific">Mesorhizobium zhangyense</name>
    <dbReference type="NCBI Taxonomy" id="1776730"/>
    <lineage>
        <taxon>Bacteria</taxon>
        <taxon>Pseudomonadati</taxon>
        <taxon>Pseudomonadota</taxon>
        <taxon>Alphaproteobacteria</taxon>
        <taxon>Hyphomicrobiales</taxon>
        <taxon>Phyllobacteriaceae</taxon>
        <taxon>Mesorhizobium</taxon>
    </lineage>
</organism>
<dbReference type="InterPro" id="IPR036770">
    <property type="entry name" value="Ankyrin_rpt-contain_sf"/>
</dbReference>
<dbReference type="PROSITE" id="PS50297">
    <property type="entry name" value="ANK_REP_REGION"/>
    <property type="match status" value="1"/>
</dbReference>
<proteinExistence type="predicted"/>
<dbReference type="SUPFAM" id="SSF48403">
    <property type="entry name" value="Ankyrin repeat"/>
    <property type="match status" value="1"/>
</dbReference>
<dbReference type="AlphaFoldDB" id="A0A7C9R4D4"/>
<evidence type="ECO:0000256" key="3">
    <source>
        <dbReference type="PROSITE-ProRule" id="PRU00023"/>
    </source>
</evidence>
<name>A0A7C9R4D4_9HYPH</name>
<keyword evidence="4" id="KW-0472">Membrane</keyword>
<feature type="transmembrane region" description="Helical" evidence="4">
    <location>
        <begin position="6"/>
        <end position="26"/>
    </location>
</feature>
<evidence type="ECO:0000313" key="5">
    <source>
        <dbReference type="EMBL" id="NGN39841.1"/>
    </source>
</evidence>
<protein>
    <submittedName>
        <fullName evidence="5">Uncharacterized protein</fullName>
    </submittedName>
</protein>
<evidence type="ECO:0000256" key="4">
    <source>
        <dbReference type="SAM" id="Phobius"/>
    </source>
</evidence>